<accession>A0A251V749</accession>
<organism evidence="2 3">
    <name type="scientific">Helianthus annuus</name>
    <name type="common">Common sunflower</name>
    <dbReference type="NCBI Taxonomy" id="4232"/>
    <lineage>
        <taxon>Eukaryota</taxon>
        <taxon>Viridiplantae</taxon>
        <taxon>Streptophyta</taxon>
        <taxon>Embryophyta</taxon>
        <taxon>Tracheophyta</taxon>
        <taxon>Spermatophyta</taxon>
        <taxon>Magnoliopsida</taxon>
        <taxon>eudicotyledons</taxon>
        <taxon>Gunneridae</taxon>
        <taxon>Pentapetalae</taxon>
        <taxon>asterids</taxon>
        <taxon>campanulids</taxon>
        <taxon>Asterales</taxon>
        <taxon>Asteraceae</taxon>
        <taxon>Asteroideae</taxon>
        <taxon>Heliantheae alliance</taxon>
        <taxon>Heliantheae</taxon>
        <taxon>Helianthus</taxon>
    </lineage>
</organism>
<evidence type="ECO:0000313" key="1">
    <source>
        <dbReference type="EMBL" id="KAF5814124.1"/>
    </source>
</evidence>
<evidence type="ECO:0000313" key="3">
    <source>
        <dbReference type="Proteomes" id="UP000215914"/>
    </source>
</evidence>
<dbReference type="EMBL" id="CM007892">
    <property type="protein sequence ID" value="OTG30946.1"/>
    <property type="molecule type" value="Genomic_DNA"/>
</dbReference>
<dbReference type="Gramene" id="mRNA:HanXRQr2_Chr03g0106961">
    <property type="protein sequence ID" value="mRNA:HanXRQr2_Chr03g0106961"/>
    <property type="gene ID" value="HanXRQr2_Chr03g0106961"/>
</dbReference>
<name>A0A251V749_HELAN</name>
<dbReference type="AlphaFoldDB" id="A0A251V749"/>
<reference evidence="1" key="3">
    <citation type="submission" date="2020-06" db="EMBL/GenBank/DDBJ databases">
        <title>Helianthus annuus Genome sequencing and assembly Release 2.</title>
        <authorList>
            <person name="Gouzy J."/>
            <person name="Langlade N."/>
            <person name="Munos S."/>
        </authorList>
    </citation>
    <scope>NUCLEOTIDE SEQUENCE</scope>
    <source>
        <tissue evidence="1">Leaves</tissue>
    </source>
</reference>
<reference evidence="2" key="2">
    <citation type="submission" date="2017-02" db="EMBL/GenBank/DDBJ databases">
        <title>Sunflower complete genome.</title>
        <authorList>
            <person name="Langlade N."/>
            <person name="Munos S."/>
        </authorList>
    </citation>
    <scope>NUCLEOTIDE SEQUENCE [LARGE SCALE GENOMIC DNA]</scope>
    <source>
        <tissue evidence="2">Leaves</tissue>
    </source>
</reference>
<proteinExistence type="predicted"/>
<protein>
    <submittedName>
        <fullName evidence="2">Uncharacterized protein</fullName>
    </submittedName>
</protein>
<keyword evidence="3" id="KW-1185">Reference proteome</keyword>
<dbReference type="Proteomes" id="UP000215914">
    <property type="component" value="Chromosome 3"/>
</dbReference>
<dbReference type="EMBL" id="MNCJ02000318">
    <property type="protein sequence ID" value="KAF5814124.1"/>
    <property type="molecule type" value="Genomic_DNA"/>
</dbReference>
<reference evidence="1 3" key="1">
    <citation type="journal article" date="2017" name="Nature">
        <title>The sunflower genome provides insights into oil metabolism, flowering and Asterid evolution.</title>
        <authorList>
            <person name="Badouin H."/>
            <person name="Gouzy J."/>
            <person name="Grassa C.J."/>
            <person name="Murat F."/>
            <person name="Staton S.E."/>
            <person name="Cottret L."/>
            <person name="Lelandais-Briere C."/>
            <person name="Owens G.L."/>
            <person name="Carrere S."/>
            <person name="Mayjonade B."/>
            <person name="Legrand L."/>
            <person name="Gill N."/>
            <person name="Kane N.C."/>
            <person name="Bowers J.E."/>
            <person name="Hubner S."/>
            <person name="Bellec A."/>
            <person name="Berard A."/>
            <person name="Berges H."/>
            <person name="Blanchet N."/>
            <person name="Boniface M.C."/>
            <person name="Brunel D."/>
            <person name="Catrice O."/>
            <person name="Chaidir N."/>
            <person name="Claudel C."/>
            <person name="Donnadieu C."/>
            <person name="Faraut T."/>
            <person name="Fievet G."/>
            <person name="Helmstetter N."/>
            <person name="King M."/>
            <person name="Knapp S.J."/>
            <person name="Lai Z."/>
            <person name="Le Paslier M.C."/>
            <person name="Lippi Y."/>
            <person name="Lorenzon L."/>
            <person name="Mandel J.R."/>
            <person name="Marage G."/>
            <person name="Marchand G."/>
            <person name="Marquand E."/>
            <person name="Bret-Mestries E."/>
            <person name="Morien E."/>
            <person name="Nambeesan S."/>
            <person name="Nguyen T."/>
            <person name="Pegot-Espagnet P."/>
            <person name="Pouilly N."/>
            <person name="Raftis F."/>
            <person name="Sallet E."/>
            <person name="Schiex T."/>
            <person name="Thomas J."/>
            <person name="Vandecasteele C."/>
            <person name="Vares D."/>
            <person name="Vear F."/>
            <person name="Vautrin S."/>
            <person name="Crespi M."/>
            <person name="Mangin B."/>
            <person name="Burke J.M."/>
            <person name="Salse J."/>
            <person name="Munos S."/>
            <person name="Vincourt P."/>
            <person name="Rieseberg L.H."/>
            <person name="Langlade N.B."/>
        </authorList>
    </citation>
    <scope>NUCLEOTIDE SEQUENCE [LARGE SCALE GENOMIC DNA]</scope>
    <source>
        <strain evidence="3">cv. SF193</strain>
        <tissue evidence="1">Leaves</tissue>
    </source>
</reference>
<gene>
    <name evidence="2" type="ORF">HannXRQ_Chr03g0070051</name>
    <name evidence="1" type="ORF">HanXRQr2_Chr03g0106961</name>
</gene>
<sequence length="58" mass="6818">MFLFCTIYRRIIEAEANHCIKYDCFCKPEATKLAPPCSREAVECNDCNMDQWIFHKGI</sequence>
<evidence type="ECO:0000313" key="2">
    <source>
        <dbReference type="EMBL" id="OTG30946.1"/>
    </source>
</evidence>
<dbReference type="InParanoid" id="A0A251V749"/>